<dbReference type="GO" id="GO:0016491">
    <property type="term" value="F:oxidoreductase activity"/>
    <property type="evidence" value="ECO:0007669"/>
    <property type="project" value="InterPro"/>
</dbReference>
<proteinExistence type="predicted"/>
<feature type="region of interest" description="Disordered" evidence="1">
    <location>
        <begin position="235"/>
        <end position="257"/>
    </location>
</feature>
<dbReference type="Gene3D" id="3.40.109.10">
    <property type="entry name" value="NADH Oxidase"/>
    <property type="match status" value="1"/>
</dbReference>
<dbReference type="AlphaFoldDB" id="A0A1W6LJH6"/>
<keyword evidence="5" id="KW-0378">Hydrolase</keyword>
<organism evidence="5 6">
    <name type="scientific">Sedimentisphaera salicampi</name>
    <dbReference type="NCBI Taxonomy" id="1941349"/>
    <lineage>
        <taxon>Bacteria</taxon>
        <taxon>Pseudomonadati</taxon>
        <taxon>Planctomycetota</taxon>
        <taxon>Phycisphaerae</taxon>
        <taxon>Sedimentisphaerales</taxon>
        <taxon>Sedimentisphaeraceae</taxon>
        <taxon>Sedimentisphaera</taxon>
    </lineage>
</organism>
<feature type="compositionally biased region" description="Basic and acidic residues" evidence="1">
    <location>
        <begin position="237"/>
        <end position="257"/>
    </location>
</feature>
<dbReference type="InterPro" id="IPR002818">
    <property type="entry name" value="DJ-1/PfpI"/>
</dbReference>
<dbReference type="Pfam" id="PF01965">
    <property type="entry name" value="DJ-1_PfpI"/>
    <property type="match status" value="1"/>
</dbReference>
<feature type="signal peptide" evidence="2">
    <location>
        <begin position="1"/>
        <end position="18"/>
    </location>
</feature>
<gene>
    <name evidence="5" type="ORF">STSP1_00319</name>
</gene>
<evidence type="ECO:0000256" key="2">
    <source>
        <dbReference type="SAM" id="SignalP"/>
    </source>
</evidence>
<dbReference type="KEGG" id="pbp:STSP1_00319"/>
<feature type="domain" description="Nitroreductase" evidence="3">
    <location>
        <begin position="97"/>
        <end position="225"/>
    </location>
</feature>
<dbReference type="Pfam" id="PF00881">
    <property type="entry name" value="Nitroreductase"/>
    <property type="match status" value="1"/>
</dbReference>
<dbReference type="GO" id="GO:0006508">
    <property type="term" value="P:proteolysis"/>
    <property type="evidence" value="ECO:0007669"/>
    <property type="project" value="UniProtKB-KW"/>
</dbReference>
<dbReference type="Gene3D" id="3.40.50.880">
    <property type="match status" value="1"/>
</dbReference>
<keyword evidence="5" id="KW-0645">Protease</keyword>
<dbReference type="EMBL" id="CP021023">
    <property type="protein sequence ID" value="ARN55950.1"/>
    <property type="molecule type" value="Genomic_DNA"/>
</dbReference>
<evidence type="ECO:0000259" key="4">
    <source>
        <dbReference type="Pfam" id="PF01965"/>
    </source>
</evidence>
<evidence type="ECO:0000259" key="3">
    <source>
        <dbReference type="Pfam" id="PF00881"/>
    </source>
</evidence>
<dbReference type="STRING" id="1941349.STSP1_00319"/>
<keyword evidence="2" id="KW-0732">Signal</keyword>
<name>A0A1W6LJH6_9BACT</name>
<protein>
    <submittedName>
        <fullName evidence="5">Intracellular protease, PfpI family</fullName>
    </submittedName>
</protein>
<dbReference type="Proteomes" id="UP000193334">
    <property type="component" value="Chromosome"/>
</dbReference>
<keyword evidence="6" id="KW-1185">Reference proteome</keyword>
<reference evidence="6" key="1">
    <citation type="submission" date="2017-04" db="EMBL/GenBank/DDBJ databases">
        <title>Comparative genomics and description of representatives of a novel lineage of planctomycetes thriving in anoxic sediments.</title>
        <authorList>
            <person name="Spring S."/>
            <person name="Bunk B."/>
            <person name="Sproer C."/>
        </authorList>
    </citation>
    <scope>NUCLEOTIDE SEQUENCE [LARGE SCALE GENOMIC DNA]</scope>
    <source>
        <strain evidence="6">ST-PulAB-D4</strain>
    </source>
</reference>
<dbReference type="InterPro" id="IPR029479">
    <property type="entry name" value="Nitroreductase"/>
</dbReference>
<dbReference type="SUPFAM" id="SSF52317">
    <property type="entry name" value="Class I glutamine amidotransferase-like"/>
    <property type="match status" value="1"/>
</dbReference>
<dbReference type="SUPFAM" id="SSF55469">
    <property type="entry name" value="FMN-dependent nitroreductase-like"/>
    <property type="match status" value="1"/>
</dbReference>
<evidence type="ECO:0000313" key="5">
    <source>
        <dbReference type="EMBL" id="ARN55950.1"/>
    </source>
</evidence>
<sequence length="441" mass="48852" precursor="true">MILKRFSLILLIVSTVSAFEEVRKVDSDFYRGGRVLDTIDLSTISTPDIALEEILKKRGGEVVFTRQEFTIDQLSHILKLSYGYSEDSRRTVESYDNAYPVLVYLVNRDGAFVYIPKKDSLGKIVDDNIKRRLFSATKHRDKDGYISSANFVIAGSPKLAGIKRPREGRKFLFIEAGRIAQNMELAANSIGLGIKTEPDLNQLKIRSLLKMPSGFEPVMMISLGKLKNSNFKISPETLKKEKPAEDKDGGEKQDPKKKERLKIAIVVPERGADRRVINGLKNIFQISDARCFIAAPDDEFRNSDGIKMSPDIFINNLSARDYDTLVFLDGSITSRVYRNDELVMDIMYEADQLNKTVAAYGYAVGVLARSGVLSGGIQATGSIGVRGSVKKYGGRFLAESAVVRSGNIVTARSLDTLARRDIQGPEGISGFAAEILKASKE</sequence>
<accession>A0A1W6LJH6</accession>
<evidence type="ECO:0000313" key="6">
    <source>
        <dbReference type="Proteomes" id="UP000193334"/>
    </source>
</evidence>
<dbReference type="InterPro" id="IPR029062">
    <property type="entry name" value="Class_I_gatase-like"/>
</dbReference>
<dbReference type="GO" id="GO:0008233">
    <property type="term" value="F:peptidase activity"/>
    <property type="evidence" value="ECO:0007669"/>
    <property type="project" value="UniProtKB-KW"/>
</dbReference>
<dbReference type="RefSeq" id="WP_085754671.1">
    <property type="nucleotide sequence ID" value="NZ_CP021023.1"/>
</dbReference>
<feature type="chain" id="PRO_5010883277" evidence="2">
    <location>
        <begin position="19"/>
        <end position="441"/>
    </location>
</feature>
<feature type="domain" description="DJ-1/PfpI" evidence="4">
    <location>
        <begin position="287"/>
        <end position="417"/>
    </location>
</feature>
<dbReference type="InterPro" id="IPR000415">
    <property type="entry name" value="Nitroreductase-like"/>
</dbReference>
<evidence type="ECO:0000256" key="1">
    <source>
        <dbReference type="SAM" id="MobiDB-lite"/>
    </source>
</evidence>